<dbReference type="SMART" id="SM00304">
    <property type="entry name" value="HAMP"/>
    <property type="match status" value="1"/>
</dbReference>
<sequence>MKLKITQQLLAVFCLLTIVSIGGGGIIFATNNSLSRNVDWTIHTYEVLDKADTILESMINQETGLRGYLVTANEASLDPYKAGITEFQTALADAKDLTSDNPAQQQRLAKIETGAQSWREDIAETAISLMSNPATQEAARDIEREGRGKAYFDALRADIAAFASEEQSLLSVRQERRDAMQQRIVLVLLGSILVTLLVTIASGLFVNRRIARPLRRSTETMNALRQGNYDVAIGNTDRSDEIGEMNDALVQFRDELVEAVELRKRQEAEREAVAASTRNRAELAERFAGRMQNFVSTFGESSTSVADAARSLSVAAEETTRQASAVAGAAESAASNVQTAAAGTEELSASIMAISEQVASANHVAEEAVKGAEQSSSYIQNLADAAQQIGEVVDLITNIASQTNLLALNATIEAARAGESGKGFAVVAAEVKGLAEQTTKATDEISHKIGEIQSATTTTVGHMQTIIQTIVSIQEYSKAIADAVDQQRAATGEIASNTQLAASSTTEVTNNIFGVGEAAEMTGKSSVDLLRLSDHVAGQSEDLRTEVDSFITSLRKAS</sequence>
<dbReference type="Proteomes" id="UP001229244">
    <property type="component" value="Unassembled WGS sequence"/>
</dbReference>
<dbReference type="PANTHER" id="PTHR32089">
    <property type="entry name" value="METHYL-ACCEPTING CHEMOTAXIS PROTEIN MCPB"/>
    <property type="match status" value="1"/>
</dbReference>
<dbReference type="RefSeq" id="WP_306886134.1">
    <property type="nucleotide sequence ID" value="NZ_JAUSUL010000002.1"/>
</dbReference>
<dbReference type="InterPro" id="IPR004090">
    <property type="entry name" value="Chemotax_Me-accpt_rcpt"/>
</dbReference>
<dbReference type="PANTHER" id="PTHR32089:SF112">
    <property type="entry name" value="LYSOZYME-LIKE PROTEIN-RELATED"/>
    <property type="match status" value="1"/>
</dbReference>
<evidence type="ECO:0000259" key="6">
    <source>
        <dbReference type="PROSITE" id="PS50111"/>
    </source>
</evidence>
<dbReference type="CDD" id="cd19410">
    <property type="entry name" value="HK9-like_sensor"/>
    <property type="match status" value="1"/>
</dbReference>
<evidence type="ECO:0000313" key="8">
    <source>
        <dbReference type="EMBL" id="MDQ0316308.1"/>
    </source>
</evidence>
<dbReference type="EMBL" id="JAUSUL010000002">
    <property type="protein sequence ID" value="MDQ0316308.1"/>
    <property type="molecule type" value="Genomic_DNA"/>
</dbReference>
<feature type="coiled-coil region" evidence="4">
    <location>
        <begin position="249"/>
        <end position="285"/>
    </location>
</feature>
<accession>A0AAE3VQW1</accession>
<dbReference type="PROSITE" id="PS50885">
    <property type="entry name" value="HAMP"/>
    <property type="match status" value="1"/>
</dbReference>
<dbReference type="GO" id="GO:0016020">
    <property type="term" value="C:membrane"/>
    <property type="evidence" value="ECO:0007669"/>
    <property type="project" value="InterPro"/>
</dbReference>
<evidence type="ECO:0000256" key="2">
    <source>
        <dbReference type="ARBA" id="ARBA00029447"/>
    </source>
</evidence>
<dbReference type="InterPro" id="IPR003660">
    <property type="entry name" value="HAMP_dom"/>
</dbReference>
<dbReference type="GO" id="GO:0006935">
    <property type="term" value="P:chemotaxis"/>
    <property type="evidence" value="ECO:0007669"/>
    <property type="project" value="InterPro"/>
</dbReference>
<keyword evidence="5" id="KW-0812">Transmembrane</keyword>
<dbReference type="GO" id="GO:0004888">
    <property type="term" value="F:transmembrane signaling receptor activity"/>
    <property type="evidence" value="ECO:0007669"/>
    <property type="project" value="InterPro"/>
</dbReference>
<dbReference type="Pfam" id="PF00015">
    <property type="entry name" value="MCPsignal"/>
    <property type="match status" value="1"/>
</dbReference>
<keyword evidence="4" id="KW-0175">Coiled coil</keyword>
<gene>
    <name evidence="8" type="ORF">J2S73_002765</name>
</gene>
<comment type="caution">
    <text evidence="8">The sequence shown here is derived from an EMBL/GenBank/DDBJ whole genome shotgun (WGS) entry which is preliminary data.</text>
</comment>
<evidence type="ECO:0000256" key="5">
    <source>
        <dbReference type="SAM" id="Phobius"/>
    </source>
</evidence>
<evidence type="ECO:0000259" key="7">
    <source>
        <dbReference type="PROSITE" id="PS50885"/>
    </source>
</evidence>
<dbReference type="Pfam" id="PF05227">
    <property type="entry name" value="CHASE3"/>
    <property type="match status" value="1"/>
</dbReference>
<dbReference type="GO" id="GO:0007165">
    <property type="term" value="P:signal transduction"/>
    <property type="evidence" value="ECO:0007669"/>
    <property type="project" value="UniProtKB-KW"/>
</dbReference>
<name>A0AAE3VQW1_9HYPH</name>
<evidence type="ECO:0000256" key="4">
    <source>
        <dbReference type="SAM" id="Coils"/>
    </source>
</evidence>
<dbReference type="InterPro" id="IPR004089">
    <property type="entry name" value="MCPsignal_dom"/>
</dbReference>
<dbReference type="SMART" id="SM00283">
    <property type="entry name" value="MA"/>
    <property type="match status" value="1"/>
</dbReference>
<keyword evidence="9" id="KW-1185">Reference proteome</keyword>
<keyword evidence="5" id="KW-0472">Membrane</keyword>
<reference evidence="8" key="1">
    <citation type="submission" date="2023-07" db="EMBL/GenBank/DDBJ databases">
        <title>Genomic Encyclopedia of Type Strains, Phase IV (KMG-IV): sequencing the most valuable type-strain genomes for metagenomic binning, comparative biology and taxonomic classification.</title>
        <authorList>
            <person name="Goeker M."/>
        </authorList>
    </citation>
    <scope>NUCLEOTIDE SEQUENCE</scope>
    <source>
        <strain evidence="8">DSM 21202</strain>
    </source>
</reference>
<feature type="transmembrane region" description="Helical" evidence="5">
    <location>
        <begin position="184"/>
        <end position="206"/>
    </location>
</feature>
<dbReference type="AlphaFoldDB" id="A0AAE3VQW1"/>
<keyword evidence="5" id="KW-1133">Transmembrane helix</keyword>
<dbReference type="CDD" id="cd06225">
    <property type="entry name" value="HAMP"/>
    <property type="match status" value="1"/>
</dbReference>
<evidence type="ECO:0000256" key="1">
    <source>
        <dbReference type="ARBA" id="ARBA00023224"/>
    </source>
</evidence>
<evidence type="ECO:0000256" key="3">
    <source>
        <dbReference type="PROSITE-ProRule" id="PRU00284"/>
    </source>
</evidence>
<dbReference type="Pfam" id="PF00672">
    <property type="entry name" value="HAMP"/>
    <property type="match status" value="1"/>
</dbReference>
<evidence type="ECO:0000313" key="9">
    <source>
        <dbReference type="Proteomes" id="UP001229244"/>
    </source>
</evidence>
<dbReference type="Gene3D" id="1.10.287.950">
    <property type="entry name" value="Methyl-accepting chemotaxis protein"/>
    <property type="match status" value="1"/>
</dbReference>
<feature type="domain" description="Methyl-accepting transducer" evidence="6">
    <location>
        <begin position="301"/>
        <end position="530"/>
    </location>
</feature>
<dbReference type="PROSITE" id="PS50111">
    <property type="entry name" value="CHEMOTAXIS_TRANSDUC_2"/>
    <property type="match status" value="1"/>
</dbReference>
<proteinExistence type="inferred from homology"/>
<organism evidence="8 9">
    <name type="scientific">Amorphus orientalis</name>
    <dbReference type="NCBI Taxonomy" id="649198"/>
    <lineage>
        <taxon>Bacteria</taxon>
        <taxon>Pseudomonadati</taxon>
        <taxon>Pseudomonadota</taxon>
        <taxon>Alphaproteobacteria</taxon>
        <taxon>Hyphomicrobiales</taxon>
        <taxon>Amorphaceae</taxon>
        <taxon>Amorphus</taxon>
    </lineage>
</organism>
<dbReference type="PRINTS" id="PR00260">
    <property type="entry name" value="CHEMTRNSDUCR"/>
</dbReference>
<dbReference type="Gene3D" id="6.10.340.10">
    <property type="match status" value="1"/>
</dbReference>
<protein>
    <submittedName>
        <fullName evidence="8">Methyl-accepting chemotaxis protein</fullName>
    </submittedName>
</protein>
<comment type="similarity">
    <text evidence="2">Belongs to the methyl-accepting chemotaxis (MCP) protein family.</text>
</comment>
<keyword evidence="1 3" id="KW-0807">Transducer</keyword>
<feature type="domain" description="HAMP" evidence="7">
    <location>
        <begin position="208"/>
        <end position="261"/>
    </location>
</feature>
<dbReference type="InterPro" id="IPR007891">
    <property type="entry name" value="CHASE3"/>
</dbReference>
<dbReference type="SUPFAM" id="SSF58104">
    <property type="entry name" value="Methyl-accepting chemotaxis protein (MCP) signaling domain"/>
    <property type="match status" value="1"/>
</dbReference>